<protein>
    <submittedName>
        <fullName evidence="1">Uncharacterized protein</fullName>
    </submittedName>
</protein>
<organism evidence="1">
    <name type="scientific">marine sediment metagenome</name>
    <dbReference type="NCBI Taxonomy" id="412755"/>
    <lineage>
        <taxon>unclassified sequences</taxon>
        <taxon>metagenomes</taxon>
        <taxon>ecological metagenomes</taxon>
    </lineage>
</organism>
<feature type="non-terminal residue" evidence="1">
    <location>
        <position position="101"/>
    </location>
</feature>
<proteinExistence type="predicted"/>
<evidence type="ECO:0000313" key="1">
    <source>
        <dbReference type="EMBL" id="KKK89318.1"/>
    </source>
</evidence>
<sequence length="101" mass="10816">MSRARTCTVWSIAVVLSGLALPTAAWAGFMALPIKAELDLAKTVVVGKIVGLTKERTENRGMLVWGRATIAVERVLKGKPAKQVTATVAMRLAREWGGQSP</sequence>
<comment type="caution">
    <text evidence="1">The sequence shown here is derived from an EMBL/GenBank/DDBJ whole genome shotgun (WGS) entry which is preliminary data.</text>
</comment>
<accession>A0A0F8Z6D9</accession>
<reference evidence="1" key="1">
    <citation type="journal article" date="2015" name="Nature">
        <title>Complex archaea that bridge the gap between prokaryotes and eukaryotes.</title>
        <authorList>
            <person name="Spang A."/>
            <person name="Saw J.H."/>
            <person name="Jorgensen S.L."/>
            <person name="Zaremba-Niedzwiedzka K."/>
            <person name="Martijn J."/>
            <person name="Lind A.E."/>
            <person name="van Eijk R."/>
            <person name="Schleper C."/>
            <person name="Guy L."/>
            <person name="Ettema T.J."/>
        </authorList>
    </citation>
    <scope>NUCLEOTIDE SEQUENCE</scope>
</reference>
<gene>
    <name evidence="1" type="ORF">LCGC14_2734320</name>
</gene>
<dbReference type="AlphaFoldDB" id="A0A0F8Z6D9"/>
<dbReference type="EMBL" id="LAZR01049585">
    <property type="protein sequence ID" value="KKK89318.1"/>
    <property type="molecule type" value="Genomic_DNA"/>
</dbReference>
<name>A0A0F8Z6D9_9ZZZZ</name>